<evidence type="ECO:0000313" key="2">
    <source>
        <dbReference type="EMBL" id="SMB21947.1"/>
    </source>
</evidence>
<organism evidence="2 3">
    <name type="scientific">Sterolibacterium denitrificans</name>
    <dbReference type="NCBI Taxonomy" id="157592"/>
    <lineage>
        <taxon>Bacteria</taxon>
        <taxon>Pseudomonadati</taxon>
        <taxon>Pseudomonadota</taxon>
        <taxon>Betaproteobacteria</taxon>
        <taxon>Nitrosomonadales</taxon>
        <taxon>Sterolibacteriaceae</taxon>
        <taxon>Sterolibacterium</taxon>
    </lineage>
</organism>
<gene>
    <name evidence="2" type="ORF">SDENCHOL_10447</name>
</gene>
<name>A0A7Z7MUM9_9PROT</name>
<evidence type="ECO:0000259" key="1">
    <source>
        <dbReference type="Pfam" id="PF06742"/>
    </source>
</evidence>
<dbReference type="AlphaFoldDB" id="A0A7Z7MUM9"/>
<proteinExistence type="predicted"/>
<keyword evidence="3" id="KW-1185">Reference proteome</keyword>
<dbReference type="Pfam" id="PF06742">
    <property type="entry name" value="DUF1214"/>
    <property type="match status" value="2"/>
</dbReference>
<accession>A0A7Z7MUM9</accession>
<protein>
    <recommendedName>
        <fullName evidence="1">DUF1214 domain-containing protein</fullName>
    </recommendedName>
</protein>
<feature type="domain" description="DUF1214" evidence="1">
    <location>
        <begin position="302"/>
        <end position="366"/>
    </location>
</feature>
<reference evidence="2" key="1">
    <citation type="submission" date="2017-03" db="EMBL/GenBank/DDBJ databases">
        <authorList>
            <consortium name="AG Boll"/>
        </authorList>
    </citation>
    <scope>NUCLEOTIDE SEQUENCE [LARGE SCALE GENOMIC DNA]</scope>
    <source>
        <strain evidence="2">Chol</strain>
    </source>
</reference>
<sequence length="397" mass="44314">MKALLMKLLAAYRNAALFMLKLRGKTPADVAGQRIVSGQAWNEFCDALKAAGGVLLFPGAPRDAFNQAEGYRYLTRLVRAGLEAFIESADPRAPVLMRLCNETVKLGSDNPDNYYQNAVISGEYDYRIHGTRGTVHYLGFGVQKGQYGQAGGMQTTAYVDASQFRIEPDGSFELILSRTRPAGDENWLPLELESSAVIVRQTFGDRQNERIAELRIERIGGDGLPSPVTAADIDKSLNTASTFVAGAAFLFAKWGRDFQQEENMLTLFDPAAATAAGGDPNIRYYHNYWRLAPDEALVIEVMPPQCDAWNFQLDNHWLESLDYRYYRIHVNQFTARYRPDGSVRVVVAHSDPGAGVDNWINTVGHDCGVMTWRWIRAESHPTPQVRVVKFSELAQLP</sequence>
<feature type="domain" description="DUF1214" evidence="1">
    <location>
        <begin position="162"/>
        <end position="196"/>
    </location>
</feature>
<dbReference type="RefSeq" id="WP_154715852.1">
    <property type="nucleotide sequence ID" value="NZ_LT837803.1"/>
</dbReference>
<dbReference type="InterPro" id="IPR010621">
    <property type="entry name" value="DUF1214"/>
</dbReference>
<dbReference type="Proteomes" id="UP000242886">
    <property type="component" value="Chromosome SDENCHOL"/>
</dbReference>
<dbReference type="EMBL" id="LT837803">
    <property type="protein sequence ID" value="SMB21947.1"/>
    <property type="molecule type" value="Genomic_DNA"/>
</dbReference>
<evidence type="ECO:0000313" key="3">
    <source>
        <dbReference type="Proteomes" id="UP000242886"/>
    </source>
</evidence>